<dbReference type="OrthoDB" id="4158640at2"/>
<accession>A0A3G8JSQ2</accession>
<dbReference type="AlphaFoldDB" id="A0A3G8JSQ2"/>
<dbReference type="KEGG" id="gom:D7316_03808"/>
<evidence type="ECO:0000313" key="1">
    <source>
        <dbReference type="EMBL" id="AZG47200.1"/>
    </source>
</evidence>
<proteinExistence type="predicted"/>
<reference evidence="1 2" key="1">
    <citation type="submission" date="2018-11" db="EMBL/GenBank/DDBJ databases">
        <title>Gordonia insulae sp. nov., isolated from an island soil.</title>
        <authorList>
            <person name="Kim Y.S."/>
            <person name="Kim S.B."/>
        </authorList>
    </citation>
    <scope>NUCLEOTIDE SEQUENCE [LARGE SCALE GENOMIC DNA]</scope>
    <source>
        <strain evidence="1 2">MMS17-SY073</strain>
    </source>
</reference>
<evidence type="ECO:0000313" key="2">
    <source>
        <dbReference type="Proteomes" id="UP000271469"/>
    </source>
</evidence>
<name>A0A3G8JSQ2_9ACTN</name>
<gene>
    <name evidence="1" type="ORF">D7316_03808</name>
</gene>
<keyword evidence="2" id="KW-1185">Reference proteome</keyword>
<organism evidence="1 2">
    <name type="scientific">Gordonia insulae</name>
    <dbReference type="NCBI Taxonomy" id="2420509"/>
    <lineage>
        <taxon>Bacteria</taxon>
        <taxon>Bacillati</taxon>
        <taxon>Actinomycetota</taxon>
        <taxon>Actinomycetes</taxon>
        <taxon>Mycobacteriales</taxon>
        <taxon>Gordoniaceae</taxon>
        <taxon>Gordonia</taxon>
    </lineage>
</organism>
<dbReference type="SUPFAM" id="SSF53474">
    <property type="entry name" value="alpha/beta-Hydrolases"/>
    <property type="match status" value="1"/>
</dbReference>
<sequence>MQFTNETLTGNGVVERDFTVDDIPGVLWMPPTVRESRSLVLMGHGGGLSARHPGVVARAHHYVEHYGLTVAAVNTPGHGGRPWTDEDRGWIDALRAARAAGESIRPVVSEFNQSLAERAVPEWQRVLDELQQVPEIGVEAPVGYAGLTLGTAIGIPFTARDPRISAAVFGGYYDYESLVEAARQITVPIELILSWDDTEIDRVAGLRLFDAFGSPDKTMRAHVGGHKRIPPIEADNTARFFARQLTGVPA</sequence>
<dbReference type="InterPro" id="IPR029058">
    <property type="entry name" value="AB_hydrolase_fold"/>
</dbReference>
<dbReference type="Proteomes" id="UP000271469">
    <property type="component" value="Chromosome"/>
</dbReference>
<dbReference type="EMBL" id="CP033972">
    <property type="protein sequence ID" value="AZG47200.1"/>
    <property type="molecule type" value="Genomic_DNA"/>
</dbReference>
<dbReference type="Gene3D" id="3.40.50.1820">
    <property type="entry name" value="alpha/beta hydrolase"/>
    <property type="match status" value="1"/>
</dbReference>
<protein>
    <recommendedName>
        <fullName evidence="3">Alpha/beta hydrolase</fullName>
    </recommendedName>
</protein>
<evidence type="ECO:0008006" key="3">
    <source>
        <dbReference type="Google" id="ProtNLM"/>
    </source>
</evidence>
<dbReference type="RefSeq" id="WP_124709601.1">
    <property type="nucleotide sequence ID" value="NZ_CP033972.1"/>
</dbReference>